<keyword evidence="3" id="KW-0804">Transcription</keyword>
<dbReference type="CDD" id="cd07976">
    <property type="entry name" value="TFIIA_alpha_beta_like"/>
    <property type="match status" value="1"/>
</dbReference>
<feature type="compositionally biased region" description="Basic and acidic residues" evidence="5">
    <location>
        <begin position="108"/>
        <end position="118"/>
    </location>
</feature>
<evidence type="ECO:0000256" key="4">
    <source>
        <dbReference type="ARBA" id="ARBA00023242"/>
    </source>
</evidence>
<dbReference type="OrthoDB" id="6275927at2759"/>
<feature type="region of interest" description="Disordered" evidence="5">
    <location>
        <begin position="56"/>
        <end position="138"/>
    </location>
</feature>
<dbReference type="Proteomes" id="UP000192578">
    <property type="component" value="Unassembled WGS sequence"/>
</dbReference>
<dbReference type="GO" id="GO:0005672">
    <property type="term" value="C:transcription factor TFIIA complex"/>
    <property type="evidence" value="ECO:0007669"/>
    <property type="project" value="InterPro"/>
</dbReference>
<dbReference type="InterPro" id="IPR009088">
    <property type="entry name" value="TFIIA_b-brl"/>
</dbReference>
<keyword evidence="4" id="KW-0539">Nucleus</keyword>
<evidence type="ECO:0000256" key="3">
    <source>
        <dbReference type="ARBA" id="ARBA00023163"/>
    </source>
</evidence>
<sequence length="186" mass="21081">MSKEGNSTWFKESEMLYNYVIDTVMSDCKEYFLDEGVPEDILLDLKAVWEHHVEQSRVTKNQPSSISHHQQQKAPARNNAGGLTQMDGMDGSGDDEGEEEKGDGDVDASGRKYDRPVNDTEEITSEDDEPGAEDPEGLMDTENIVVCQYDKVLRQKNKFKMQLKSGIMTVNEKDYVFQKCLGEADW</sequence>
<dbReference type="GO" id="GO:0006367">
    <property type="term" value="P:transcription initiation at RNA polymerase II promoter"/>
    <property type="evidence" value="ECO:0007669"/>
    <property type="project" value="InterPro"/>
</dbReference>
<organism evidence="6 7">
    <name type="scientific">Hypsibius exemplaris</name>
    <name type="common">Freshwater tardigrade</name>
    <dbReference type="NCBI Taxonomy" id="2072580"/>
    <lineage>
        <taxon>Eukaryota</taxon>
        <taxon>Metazoa</taxon>
        <taxon>Ecdysozoa</taxon>
        <taxon>Tardigrada</taxon>
        <taxon>Eutardigrada</taxon>
        <taxon>Parachela</taxon>
        <taxon>Hypsibioidea</taxon>
        <taxon>Hypsibiidae</taxon>
        <taxon>Hypsibius</taxon>
    </lineage>
</organism>
<evidence type="ECO:0000256" key="1">
    <source>
        <dbReference type="ARBA" id="ARBA00004123"/>
    </source>
</evidence>
<evidence type="ECO:0000256" key="5">
    <source>
        <dbReference type="SAM" id="MobiDB-lite"/>
    </source>
</evidence>
<evidence type="ECO:0008006" key="8">
    <source>
        <dbReference type="Google" id="ProtNLM"/>
    </source>
</evidence>
<evidence type="ECO:0000313" key="6">
    <source>
        <dbReference type="EMBL" id="OQV14400.1"/>
    </source>
</evidence>
<feature type="compositionally biased region" description="Polar residues" evidence="5">
    <location>
        <begin position="58"/>
        <end position="73"/>
    </location>
</feature>
<dbReference type="Gene3D" id="1.10.287.100">
    <property type="match status" value="1"/>
</dbReference>
<gene>
    <name evidence="6" type="ORF">BV898_11377</name>
</gene>
<accession>A0A1W0WGS0</accession>
<comment type="subcellular location">
    <subcellularLocation>
        <location evidence="1">Nucleus</location>
    </subcellularLocation>
</comment>
<keyword evidence="7" id="KW-1185">Reference proteome</keyword>
<dbReference type="InterPro" id="IPR004855">
    <property type="entry name" value="TFIIA_asu/bsu"/>
</dbReference>
<proteinExistence type="inferred from homology"/>
<comment type="caution">
    <text evidence="6">The sequence shown here is derived from an EMBL/GenBank/DDBJ whole genome shotgun (WGS) entry which is preliminary data.</text>
</comment>
<evidence type="ECO:0000256" key="2">
    <source>
        <dbReference type="ARBA" id="ARBA00010059"/>
    </source>
</evidence>
<reference evidence="7" key="1">
    <citation type="submission" date="2017-01" db="EMBL/GenBank/DDBJ databases">
        <title>Comparative genomics of anhydrobiosis in the tardigrade Hypsibius dujardini.</title>
        <authorList>
            <person name="Yoshida Y."/>
            <person name="Koutsovoulos G."/>
            <person name="Laetsch D."/>
            <person name="Stevens L."/>
            <person name="Kumar S."/>
            <person name="Horikawa D."/>
            <person name="Ishino K."/>
            <person name="Komine S."/>
            <person name="Tomita M."/>
            <person name="Blaxter M."/>
            <person name="Arakawa K."/>
        </authorList>
    </citation>
    <scope>NUCLEOTIDE SEQUENCE [LARGE SCALE GENOMIC DNA]</scope>
    <source>
        <strain evidence="7">Z151</strain>
    </source>
</reference>
<dbReference type="EMBL" id="MTYJ01000105">
    <property type="protein sequence ID" value="OQV14400.1"/>
    <property type="molecule type" value="Genomic_DNA"/>
</dbReference>
<evidence type="ECO:0000313" key="7">
    <source>
        <dbReference type="Proteomes" id="UP000192578"/>
    </source>
</evidence>
<feature type="compositionally biased region" description="Acidic residues" evidence="5">
    <location>
        <begin position="92"/>
        <end position="106"/>
    </location>
</feature>
<dbReference type="SUPFAM" id="SSF47396">
    <property type="entry name" value="Transcription factor IIA (TFIIA), alpha-helical domain"/>
    <property type="match status" value="1"/>
</dbReference>
<dbReference type="PANTHER" id="PTHR12694:SF8">
    <property type="entry name" value="TRANSCRIPTION INITIATION FACTOR IIA SUBUNIT 1"/>
    <property type="match status" value="1"/>
</dbReference>
<dbReference type="Gene3D" id="2.30.18.10">
    <property type="entry name" value="Transcription factor IIA (TFIIA), beta-barrel domain"/>
    <property type="match status" value="1"/>
</dbReference>
<dbReference type="Pfam" id="PF03153">
    <property type="entry name" value="TFIIA"/>
    <property type="match status" value="1"/>
</dbReference>
<protein>
    <recommendedName>
        <fullName evidence="8">Transcription initiation factor IIA subunit 1</fullName>
    </recommendedName>
</protein>
<dbReference type="SUPFAM" id="SSF50784">
    <property type="entry name" value="Transcription factor IIA (TFIIA), beta-barrel domain"/>
    <property type="match status" value="1"/>
</dbReference>
<dbReference type="PANTHER" id="PTHR12694">
    <property type="entry name" value="TRANSCRIPTION INITIATION FACTOR IIA SUBUNIT 1"/>
    <property type="match status" value="1"/>
</dbReference>
<dbReference type="SMART" id="SM01371">
    <property type="entry name" value="TFIIA"/>
    <property type="match status" value="1"/>
</dbReference>
<dbReference type="AlphaFoldDB" id="A0A1W0WGS0"/>
<feature type="compositionally biased region" description="Acidic residues" evidence="5">
    <location>
        <begin position="119"/>
        <end position="138"/>
    </location>
</feature>
<comment type="similarity">
    <text evidence="2">Belongs to the TFIIA subunit 1 family.</text>
</comment>
<name>A0A1W0WGS0_HYPEX</name>